<dbReference type="STRING" id="7222.B4JE02"/>
<dbReference type="eggNOG" id="KOG2586">
    <property type="taxonomic scope" value="Eukaryota"/>
</dbReference>
<evidence type="ECO:0000256" key="4">
    <source>
        <dbReference type="ARBA" id="ARBA00012801"/>
    </source>
</evidence>
<dbReference type="InterPro" id="IPR012349">
    <property type="entry name" value="Split_barrel_FMN-bd"/>
</dbReference>
<dbReference type="OMA" id="RSHICEC"/>
<keyword evidence="6" id="KW-0288">FMN</keyword>
<organism evidence="9">
    <name type="scientific">Drosophila grimshawi</name>
    <name type="common">Hawaiian fruit fly</name>
    <name type="synonym">Idiomyia grimshawi</name>
    <dbReference type="NCBI Taxonomy" id="7222"/>
    <lineage>
        <taxon>Eukaryota</taxon>
        <taxon>Metazoa</taxon>
        <taxon>Ecdysozoa</taxon>
        <taxon>Arthropoda</taxon>
        <taxon>Hexapoda</taxon>
        <taxon>Insecta</taxon>
        <taxon>Pterygota</taxon>
        <taxon>Neoptera</taxon>
        <taxon>Endopterygota</taxon>
        <taxon>Diptera</taxon>
        <taxon>Brachycera</taxon>
        <taxon>Muscomorpha</taxon>
        <taxon>Ephydroidea</taxon>
        <taxon>Drosophilidae</taxon>
        <taxon>Drosophila</taxon>
        <taxon>Hawaiian Drosophila</taxon>
    </lineage>
</organism>
<dbReference type="EMBL" id="CH916368">
    <property type="protein sequence ID" value="EDW03522.1"/>
    <property type="molecule type" value="Genomic_DNA"/>
</dbReference>
<evidence type="ECO:0000256" key="1">
    <source>
        <dbReference type="ARBA" id="ARBA00001917"/>
    </source>
</evidence>
<dbReference type="GO" id="GO:0004733">
    <property type="term" value="F:pyridoxamine phosphate oxidase activity"/>
    <property type="evidence" value="ECO:0007669"/>
    <property type="project" value="UniProtKB-EC"/>
</dbReference>
<name>B4JE02_DROGR</name>
<dbReference type="PANTHER" id="PTHR10851">
    <property type="entry name" value="PYRIDOXINE-5-PHOSPHATE OXIDASE"/>
    <property type="match status" value="1"/>
</dbReference>
<dbReference type="InterPro" id="IPR000659">
    <property type="entry name" value="Pyridox_Oxase"/>
</dbReference>
<accession>B4JE02</accession>
<evidence type="ECO:0000256" key="7">
    <source>
        <dbReference type="ARBA" id="ARBA00023002"/>
    </source>
</evidence>
<dbReference type="PhylomeDB" id="B4JE02"/>
<comment type="pathway">
    <text evidence="2">Cofactor metabolism; pyridoxal 5'-phosphate salvage; pyridoxal 5'-phosphate from pyridoxamine 5'-phosphate: step 1/1.</text>
</comment>
<dbReference type="PANTHER" id="PTHR10851:SF4">
    <property type="entry name" value="PYRIDOXAL 5'-PHOSPHATE SYNTHASE"/>
    <property type="match status" value="1"/>
</dbReference>
<proteinExistence type="predicted"/>
<evidence type="ECO:0000256" key="3">
    <source>
        <dbReference type="ARBA" id="ARBA00005037"/>
    </source>
</evidence>
<comment type="cofactor">
    <cofactor evidence="1">
        <name>FMN</name>
        <dbReference type="ChEBI" id="CHEBI:58210"/>
    </cofactor>
</comment>
<dbReference type="Proteomes" id="UP000001070">
    <property type="component" value="Unassembled WGS sequence"/>
</dbReference>
<dbReference type="InParanoid" id="B4JE02"/>
<keyword evidence="7" id="KW-0560">Oxidoreductase</keyword>
<sequence length="215" mass="25032">MAKSTLAHIVDYPNEPVTFLRQILHAVEEPNFLQAMNLATVDKEFGVLNRTVLFRGLTEDDCVTYATQQFTRSCKNLKANNKCAITFLFPRVMLPSQGPRPLIWQVRLIGASAVQLPESELDLYWEKDELPAQIRAIIFRTGRPSNYEELKEKHDRFLKDFMESGEPLHRPPTFTAFKIKSLRWDFLKIGMNQIADRLQYRLQDDCQWEVMHVSS</sequence>
<dbReference type="HOGENOM" id="CLU_032263_3_0_1"/>
<dbReference type="GO" id="GO:0010181">
    <property type="term" value="F:FMN binding"/>
    <property type="evidence" value="ECO:0007669"/>
    <property type="project" value="InterPro"/>
</dbReference>
<evidence type="ECO:0000256" key="5">
    <source>
        <dbReference type="ARBA" id="ARBA00022630"/>
    </source>
</evidence>
<dbReference type="OrthoDB" id="303614at2759"/>
<gene>
    <name evidence="8" type="primary">Dgri\GH11282</name>
    <name evidence="8" type="ORF">Dgri_GH11282</name>
</gene>
<dbReference type="GO" id="GO:0008615">
    <property type="term" value="P:pyridoxine biosynthetic process"/>
    <property type="evidence" value="ECO:0007669"/>
    <property type="project" value="InterPro"/>
</dbReference>
<dbReference type="SUPFAM" id="SSF50475">
    <property type="entry name" value="FMN-binding split barrel"/>
    <property type="match status" value="1"/>
</dbReference>
<dbReference type="Gene3D" id="2.30.110.10">
    <property type="entry name" value="Electron Transport, Fmn-binding Protein, Chain A"/>
    <property type="match status" value="1"/>
</dbReference>
<reference evidence="8 9" key="1">
    <citation type="journal article" date="2007" name="Nature">
        <title>Evolution of genes and genomes on the Drosophila phylogeny.</title>
        <authorList>
            <consortium name="Drosophila 12 Genomes Consortium"/>
            <person name="Clark A.G."/>
            <person name="Eisen M.B."/>
            <person name="Smith D.R."/>
            <person name="Bergman C.M."/>
            <person name="Oliver B."/>
            <person name="Markow T.A."/>
            <person name="Kaufman T.C."/>
            <person name="Kellis M."/>
            <person name="Gelbart W."/>
            <person name="Iyer V.N."/>
            <person name="Pollard D.A."/>
            <person name="Sackton T.B."/>
            <person name="Larracuente A.M."/>
            <person name="Singh N.D."/>
            <person name="Abad J.P."/>
            <person name="Abt D.N."/>
            <person name="Adryan B."/>
            <person name="Aguade M."/>
            <person name="Akashi H."/>
            <person name="Anderson W.W."/>
            <person name="Aquadro C.F."/>
            <person name="Ardell D.H."/>
            <person name="Arguello R."/>
            <person name="Artieri C.G."/>
            <person name="Barbash D.A."/>
            <person name="Barker D."/>
            <person name="Barsanti P."/>
            <person name="Batterham P."/>
            <person name="Batzoglou S."/>
            <person name="Begun D."/>
            <person name="Bhutkar A."/>
            <person name="Blanco E."/>
            <person name="Bosak S.A."/>
            <person name="Bradley R.K."/>
            <person name="Brand A.D."/>
            <person name="Brent M.R."/>
            <person name="Brooks A.N."/>
            <person name="Brown R.H."/>
            <person name="Butlin R.K."/>
            <person name="Caggese C."/>
            <person name="Calvi B.R."/>
            <person name="Bernardo de Carvalho A."/>
            <person name="Caspi A."/>
            <person name="Castrezana S."/>
            <person name="Celniker S.E."/>
            <person name="Chang J.L."/>
            <person name="Chapple C."/>
            <person name="Chatterji S."/>
            <person name="Chinwalla A."/>
            <person name="Civetta A."/>
            <person name="Clifton S.W."/>
            <person name="Comeron J.M."/>
            <person name="Costello J.C."/>
            <person name="Coyne J.A."/>
            <person name="Daub J."/>
            <person name="David R.G."/>
            <person name="Delcher A.L."/>
            <person name="Delehaunty K."/>
            <person name="Do C.B."/>
            <person name="Ebling H."/>
            <person name="Edwards K."/>
            <person name="Eickbush T."/>
            <person name="Evans J.D."/>
            <person name="Filipski A."/>
            <person name="Findeiss S."/>
            <person name="Freyhult E."/>
            <person name="Fulton L."/>
            <person name="Fulton R."/>
            <person name="Garcia A.C."/>
            <person name="Gardiner A."/>
            <person name="Garfield D.A."/>
            <person name="Garvin B.E."/>
            <person name="Gibson G."/>
            <person name="Gilbert D."/>
            <person name="Gnerre S."/>
            <person name="Godfrey J."/>
            <person name="Good R."/>
            <person name="Gotea V."/>
            <person name="Gravely B."/>
            <person name="Greenberg A.J."/>
            <person name="Griffiths-Jones S."/>
            <person name="Gross S."/>
            <person name="Guigo R."/>
            <person name="Gustafson E.A."/>
            <person name="Haerty W."/>
            <person name="Hahn M.W."/>
            <person name="Halligan D.L."/>
            <person name="Halpern A.L."/>
            <person name="Halter G.M."/>
            <person name="Han M.V."/>
            <person name="Heger A."/>
            <person name="Hillier L."/>
            <person name="Hinrichs A.S."/>
            <person name="Holmes I."/>
            <person name="Hoskins R.A."/>
            <person name="Hubisz M.J."/>
            <person name="Hultmark D."/>
            <person name="Huntley M.A."/>
            <person name="Jaffe D.B."/>
            <person name="Jagadeeshan S."/>
            <person name="Jeck W.R."/>
            <person name="Johnson J."/>
            <person name="Jones C.D."/>
            <person name="Jordan W.C."/>
            <person name="Karpen G.H."/>
            <person name="Kataoka E."/>
            <person name="Keightley P.D."/>
            <person name="Kheradpour P."/>
            <person name="Kirkness E.F."/>
            <person name="Koerich L.B."/>
            <person name="Kristiansen K."/>
            <person name="Kudrna D."/>
            <person name="Kulathinal R.J."/>
            <person name="Kumar S."/>
            <person name="Kwok R."/>
            <person name="Lander E."/>
            <person name="Langley C.H."/>
            <person name="Lapoint R."/>
            <person name="Lazzaro B.P."/>
            <person name="Lee S.J."/>
            <person name="Levesque L."/>
            <person name="Li R."/>
            <person name="Lin C.F."/>
            <person name="Lin M.F."/>
            <person name="Lindblad-Toh K."/>
            <person name="Llopart A."/>
            <person name="Long M."/>
            <person name="Low L."/>
            <person name="Lozovsky E."/>
            <person name="Lu J."/>
            <person name="Luo M."/>
            <person name="Machado C.A."/>
            <person name="Makalowski W."/>
            <person name="Marzo M."/>
            <person name="Matsuda M."/>
            <person name="Matzkin L."/>
            <person name="McAllister B."/>
            <person name="McBride C.S."/>
            <person name="McKernan B."/>
            <person name="McKernan K."/>
            <person name="Mendez-Lago M."/>
            <person name="Minx P."/>
            <person name="Mollenhauer M.U."/>
            <person name="Montooth K."/>
            <person name="Mount S.M."/>
            <person name="Mu X."/>
            <person name="Myers E."/>
            <person name="Negre B."/>
            <person name="Newfeld S."/>
            <person name="Nielsen R."/>
            <person name="Noor M.A."/>
            <person name="O'Grady P."/>
            <person name="Pachter L."/>
            <person name="Papaceit M."/>
            <person name="Parisi M.J."/>
            <person name="Parisi M."/>
            <person name="Parts L."/>
            <person name="Pedersen J.S."/>
            <person name="Pesole G."/>
            <person name="Phillippy A.M."/>
            <person name="Ponting C.P."/>
            <person name="Pop M."/>
            <person name="Porcelli D."/>
            <person name="Powell J.R."/>
            <person name="Prohaska S."/>
            <person name="Pruitt K."/>
            <person name="Puig M."/>
            <person name="Quesneville H."/>
            <person name="Ram K.R."/>
            <person name="Rand D."/>
            <person name="Rasmussen M.D."/>
            <person name="Reed L.K."/>
            <person name="Reenan R."/>
            <person name="Reily A."/>
            <person name="Remington K.A."/>
            <person name="Rieger T.T."/>
            <person name="Ritchie M.G."/>
            <person name="Robin C."/>
            <person name="Rogers Y.H."/>
            <person name="Rohde C."/>
            <person name="Rozas J."/>
            <person name="Rubenfield M.J."/>
            <person name="Ruiz A."/>
            <person name="Russo S."/>
            <person name="Salzberg S.L."/>
            <person name="Sanchez-Gracia A."/>
            <person name="Saranga D.J."/>
            <person name="Sato H."/>
            <person name="Schaeffer S.W."/>
            <person name="Schatz M.C."/>
            <person name="Schlenke T."/>
            <person name="Schwartz R."/>
            <person name="Segarra C."/>
            <person name="Singh R.S."/>
            <person name="Sirot L."/>
            <person name="Sirota M."/>
            <person name="Sisneros N.B."/>
            <person name="Smith C.D."/>
            <person name="Smith T.F."/>
            <person name="Spieth J."/>
            <person name="Stage D.E."/>
            <person name="Stark A."/>
            <person name="Stephan W."/>
            <person name="Strausberg R.L."/>
            <person name="Strempel S."/>
            <person name="Sturgill D."/>
            <person name="Sutton G."/>
            <person name="Sutton G.G."/>
            <person name="Tao W."/>
            <person name="Teichmann S."/>
            <person name="Tobari Y.N."/>
            <person name="Tomimura Y."/>
            <person name="Tsolas J.M."/>
            <person name="Valente V.L."/>
            <person name="Venter E."/>
            <person name="Venter J.C."/>
            <person name="Vicario S."/>
            <person name="Vieira F.G."/>
            <person name="Vilella A.J."/>
            <person name="Villasante A."/>
            <person name="Walenz B."/>
            <person name="Wang J."/>
            <person name="Wasserman M."/>
            <person name="Watts T."/>
            <person name="Wilson D."/>
            <person name="Wilson R.K."/>
            <person name="Wing R.A."/>
            <person name="Wolfner M.F."/>
            <person name="Wong A."/>
            <person name="Wong G.K."/>
            <person name="Wu C.I."/>
            <person name="Wu G."/>
            <person name="Yamamoto D."/>
            <person name="Yang H.P."/>
            <person name="Yang S.P."/>
            <person name="Yorke J.A."/>
            <person name="Yoshida K."/>
            <person name="Zdobnov E."/>
            <person name="Zhang P."/>
            <person name="Zhang Y."/>
            <person name="Zimin A.V."/>
            <person name="Baldwin J."/>
            <person name="Abdouelleil A."/>
            <person name="Abdulkadir J."/>
            <person name="Abebe A."/>
            <person name="Abera B."/>
            <person name="Abreu J."/>
            <person name="Acer S.C."/>
            <person name="Aftuck L."/>
            <person name="Alexander A."/>
            <person name="An P."/>
            <person name="Anderson E."/>
            <person name="Anderson S."/>
            <person name="Arachi H."/>
            <person name="Azer M."/>
            <person name="Bachantsang P."/>
            <person name="Barry A."/>
            <person name="Bayul T."/>
            <person name="Berlin A."/>
            <person name="Bessette D."/>
            <person name="Bloom T."/>
            <person name="Blye J."/>
            <person name="Boguslavskiy L."/>
            <person name="Bonnet C."/>
            <person name="Boukhgalter B."/>
            <person name="Bourzgui I."/>
            <person name="Brown A."/>
            <person name="Cahill P."/>
            <person name="Channer S."/>
            <person name="Cheshatsang Y."/>
            <person name="Chuda L."/>
            <person name="Citroen M."/>
            <person name="Collymore A."/>
            <person name="Cooke P."/>
            <person name="Costello M."/>
            <person name="D'Aco K."/>
            <person name="Daza R."/>
            <person name="De Haan G."/>
            <person name="DeGray S."/>
            <person name="DeMaso C."/>
            <person name="Dhargay N."/>
            <person name="Dooley K."/>
            <person name="Dooley E."/>
            <person name="Doricent M."/>
            <person name="Dorje P."/>
            <person name="Dorjee K."/>
            <person name="Dupes A."/>
            <person name="Elong R."/>
            <person name="Falk J."/>
            <person name="Farina A."/>
            <person name="Faro S."/>
            <person name="Ferguson D."/>
            <person name="Fisher S."/>
            <person name="Foley C.D."/>
            <person name="Franke A."/>
            <person name="Friedrich D."/>
            <person name="Gadbois L."/>
            <person name="Gearin G."/>
            <person name="Gearin C.R."/>
            <person name="Giannoukos G."/>
            <person name="Goode T."/>
            <person name="Graham J."/>
            <person name="Grandbois E."/>
            <person name="Grewal S."/>
            <person name="Gyaltsen K."/>
            <person name="Hafez N."/>
            <person name="Hagos B."/>
            <person name="Hall J."/>
            <person name="Henson C."/>
            <person name="Hollinger A."/>
            <person name="Honan T."/>
            <person name="Huard M.D."/>
            <person name="Hughes L."/>
            <person name="Hurhula B."/>
            <person name="Husby M.E."/>
            <person name="Kamat A."/>
            <person name="Kanga B."/>
            <person name="Kashin S."/>
            <person name="Khazanovich D."/>
            <person name="Kisner P."/>
            <person name="Lance K."/>
            <person name="Lara M."/>
            <person name="Lee W."/>
            <person name="Lennon N."/>
            <person name="Letendre F."/>
            <person name="LeVine R."/>
            <person name="Lipovsky A."/>
            <person name="Liu X."/>
            <person name="Liu J."/>
            <person name="Liu S."/>
            <person name="Lokyitsang T."/>
            <person name="Lokyitsang Y."/>
            <person name="Lubonja R."/>
            <person name="Lui A."/>
            <person name="MacDonald P."/>
            <person name="Magnisalis V."/>
            <person name="Maru K."/>
            <person name="Matthews C."/>
            <person name="McCusker W."/>
            <person name="McDonough S."/>
            <person name="Mehta T."/>
            <person name="Meldrim J."/>
            <person name="Meneus L."/>
            <person name="Mihai O."/>
            <person name="Mihalev A."/>
            <person name="Mihova T."/>
            <person name="Mittelman R."/>
            <person name="Mlenga V."/>
            <person name="Montmayeur A."/>
            <person name="Mulrain L."/>
            <person name="Navidi A."/>
            <person name="Naylor J."/>
            <person name="Negash T."/>
            <person name="Nguyen T."/>
            <person name="Nguyen N."/>
            <person name="Nicol R."/>
            <person name="Norbu C."/>
            <person name="Norbu N."/>
            <person name="Novod N."/>
            <person name="O'Neill B."/>
            <person name="Osman S."/>
            <person name="Markiewicz E."/>
            <person name="Oyono O.L."/>
            <person name="Patti C."/>
            <person name="Phunkhang P."/>
            <person name="Pierre F."/>
            <person name="Priest M."/>
            <person name="Raghuraman S."/>
            <person name="Rege F."/>
            <person name="Reyes R."/>
            <person name="Rise C."/>
            <person name="Rogov P."/>
            <person name="Ross K."/>
            <person name="Ryan E."/>
            <person name="Settipalli S."/>
            <person name="Shea T."/>
            <person name="Sherpa N."/>
            <person name="Shi L."/>
            <person name="Shih D."/>
            <person name="Sparrow T."/>
            <person name="Spaulding J."/>
            <person name="Stalker J."/>
            <person name="Stange-Thomann N."/>
            <person name="Stavropoulos S."/>
            <person name="Stone C."/>
            <person name="Strader C."/>
            <person name="Tesfaye S."/>
            <person name="Thomson T."/>
            <person name="Thoulutsang Y."/>
            <person name="Thoulutsang D."/>
            <person name="Topham K."/>
            <person name="Topping I."/>
            <person name="Tsamla T."/>
            <person name="Vassiliev H."/>
            <person name="Vo A."/>
            <person name="Wangchuk T."/>
            <person name="Wangdi T."/>
            <person name="Weiand M."/>
            <person name="Wilkinson J."/>
            <person name="Wilson A."/>
            <person name="Yadav S."/>
            <person name="Young G."/>
            <person name="Yu Q."/>
            <person name="Zembek L."/>
            <person name="Zhong D."/>
            <person name="Zimmer A."/>
            <person name="Zwirko Z."/>
            <person name="Jaffe D.B."/>
            <person name="Alvarez P."/>
            <person name="Brockman W."/>
            <person name="Butler J."/>
            <person name="Chin C."/>
            <person name="Gnerre S."/>
            <person name="Grabherr M."/>
            <person name="Kleber M."/>
            <person name="Mauceli E."/>
            <person name="MacCallum I."/>
        </authorList>
    </citation>
    <scope>NUCLEOTIDE SEQUENCE [LARGE SCALE GENOMIC DNA]</scope>
    <source>
        <strain evidence="9">Tucson 15287-2541.00</strain>
    </source>
</reference>
<dbReference type="AlphaFoldDB" id="B4JE02"/>
<evidence type="ECO:0000256" key="2">
    <source>
        <dbReference type="ARBA" id="ARBA00004738"/>
    </source>
</evidence>
<evidence type="ECO:0000313" key="8">
    <source>
        <dbReference type="EMBL" id="EDW03522.1"/>
    </source>
</evidence>
<keyword evidence="5" id="KW-0285">Flavoprotein</keyword>
<comment type="pathway">
    <text evidence="3">Cofactor metabolism; pyridoxal 5'-phosphate salvage; pyridoxal 5'-phosphate from pyridoxine 5'-phosphate: step 1/1.</text>
</comment>
<dbReference type="UniPathway" id="UPA01068">
    <property type="reaction ID" value="UER00304"/>
</dbReference>
<dbReference type="SMR" id="B4JE02"/>
<evidence type="ECO:0000256" key="6">
    <source>
        <dbReference type="ARBA" id="ARBA00022643"/>
    </source>
</evidence>
<dbReference type="EC" id="1.4.3.5" evidence="4"/>
<protein>
    <recommendedName>
        <fullName evidence="4">pyridoxal 5'-phosphate synthase</fullName>
        <ecNumber evidence="4">1.4.3.5</ecNumber>
    </recommendedName>
</protein>
<keyword evidence="9" id="KW-1185">Reference proteome</keyword>
<evidence type="ECO:0000313" key="9">
    <source>
        <dbReference type="Proteomes" id="UP000001070"/>
    </source>
</evidence>